<sequence length="503" mass="56764">MTEKSMFQKFRLYFLLIFLAELLSFGGFLLPEFRQTAFFVTVLLVLLLSLQKLEYGLLILLGELFIGSKGYLFYFEQGELVISIRIALFLVIMSVWLAKITVLWNREGYRSTLAKLALPFGRYYGLLGVAIGWGIVNGYFRGNEFSNIFFDANSWIYWLMIFPLAYVVNEREENGGEFWRELLAVFSAAVIWLSAKTLGLLFAFSHSLIVALYELYPWIRVTGAGEITVMESGFVRIFFQSQIYVLIAMTTAAAAAVYFKLLRDKKKLLYCYIVILLSASVAIISFSRSFWIGLAAGLLVYWFISLLVDKKNWQAIFLSMGFTLSAAILSIALVFGIVKFPYPRPTAAFDLSLLSERAGKISGEAGVSSRWNLLPPLLREIKQAPLLGKGFGATVTYKTQDPRVLEQNPSGEYTTYAFEWGYLDIWLKLGLIGLLVYIALLGKIFIEGIKTSYKLLCISLLSGLVMIMVTSFFSPYLNHPLGIGYVILTSLILGQKKKPPFLP</sequence>
<feature type="transmembrane region" description="Helical" evidence="5">
    <location>
        <begin position="80"/>
        <end position="102"/>
    </location>
</feature>
<dbReference type="GO" id="GO:0016020">
    <property type="term" value="C:membrane"/>
    <property type="evidence" value="ECO:0007669"/>
    <property type="project" value="UniProtKB-SubCell"/>
</dbReference>
<dbReference type="EMBL" id="MFFX01000053">
    <property type="protein sequence ID" value="OGF18352.1"/>
    <property type="molecule type" value="Genomic_DNA"/>
</dbReference>
<keyword evidence="2 5" id="KW-0812">Transmembrane</keyword>
<comment type="caution">
    <text evidence="7">The sequence shown here is derived from an EMBL/GenBank/DDBJ whole genome shotgun (WGS) entry which is preliminary data.</text>
</comment>
<organism evidence="7 8">
    <name type="scientific">Candidatus Falkowbacteria bacterium RIFCSPLOWO2_12_FULL_45_10</name>
    <dbReference type="NCBI Taxonomy" id="1797990"/>
    <lineage>
        <taxon>Bacteria</taxon>
        <taxon>Candidatus Falkowiibacteriota</taxon>
    </lineage>
</organism>
<accession>A0A1F5RVK0</accession>
<proteinExistence type="predicted"/>
<feature type="transmembrane region" description="Helical" evidence="5">
    <location>
        <begin position="35"/>
        <end position="50"/>
    </location>
</feature>
<feature type="transmembrane region" description="Helical" evidence="5">
    <location>
        <begin position="181"/>
        <end position="204"/>
    </location>
</feature>
<feature type="transmembrane region" description="Helical" evidence="5">
    <location>
        <begin position="243"/>
        <end position="261"/>
    </location>
</feature>
<gene>
    <name evidence="7" type="ORF">A3G56_01745</name>
</gene>
<keyword evidence="3 5" id="KW-1133">Transmembrane helix</keyword>
<feature type="transmembrane region" description="Helical" evidence="5">
    <location>
        <begin position="290"/>
        <end position="308"/>
    </location>
</feature>
<feature type="transmembrane region" description="Helical" evidence="5">
    <location>
        <begin position="152"/>
        <end position="169"/>
    </location>
</feature>
<feature type="domain" description="O-antigen ligase-related" evidence="6">
    <location>
        <begin position="274"/>
        <end position="438"/>
    </location>
</feature>
<evidence type="ECO:0000256" key="5">
    <source>
        <dbReference type="SAM" id="Phobius"/>
    </source>
</evidence>
<feature type="transmembrane region" description="Helical" evidence="5">
    <location>
        <begin position="123"/>
        <end position="140"/>
    </location>
</feature>
<dbReference type="InterPro" id="IPR007016">
    <property type="entry name" value="O-antigen_ligase-rel_domated"/>
</dbReference>
<evidence type="ECO:0000256" key="2">
    <source>
        <dbReference type="ARBA" id="ARBA00022692"/>
    </source>
</evidence>
<feature type="transmembrane region" description="Helical" evidence="5">
    <location>
        <begin position="425"/>
        <end position="446"/>
    </location>
</feature>
<name>A0A1F5RVK0_9BACT</name>
<dbReference type="Proteomes" id="UP000178682">
    <property type="component" value="Unassembled WGS sequence"/>
</dbReference>
<evidence type="ECO:0000256" key="3">
    <source>
        <dbReference type="ARBA" id="ARBA00022989"/>
    </source>
</evidence>
<evidence type="ECO:0000313" key="8">
    <source>
        <dbReference type="Proteomes" id="UP000178682"/>
    </source>
</evidence>
<reference evidence="7 8" key="1">
    <citation type="journal article" date="2016" name="Nat. Commun.">
        <title>Thousands of microbial genomes shed light on interconnected biogeochemical processes in an aquifer system.</title>
        <authorList>
            <person name="Anantharaman K."/>
            <person name="Brown C.T."/>
            <person name="Hug L.A."/>
            <person name="Sharon I."/>
            <person name="Castelle C.J."/>
            <person name="Probst A.J."/>
            <person name="Thomas B.C."/>
            <person name="Singh A."/>
            <person name="Wilkins M.J."/>
            <person name="Karaoz U."/>
            <person name="Brodie E.L."/>
            <person name="Williams K.H."/>
            <person name="Hubbard S.S."/>
            <person name="Banfield J.F."/>
        </authorList>
    </citation>
    <scope>NUCLEOTIDE SEQUENCE [LARGE SCALE GENOMIC DNA]</scope>
</reference>
<evidence type="ECO:0000256" key="1">
    <source>
        <dbReference type="ARBA" id="ARBA00004141"/>
    </source>
</evidence>
<feature type="transmembrane region" description="Helical" evidence="5">
    <location>
        <begin position="453"/>
        <end position="470"/>
    </location>
</feature>
<dbReference type="Pfam" id="PF04932">
    <property type="entry name" value="Wzy_C"/>
    <property type="match status" value="1"/>
</dbReference>
<dbReference type="PANTHER" id="PTHR37422">
    <property type="entry name" value="TEICHURONIC ACID BIOSYNTHESIS PROTEIN TUAE"/>
    <property type="match status" value="1"/>
</dbReference>
<keyword evidence="4 5" id="KW-0472">Membrane</keyword>
<dbReference type="PANTHER" id="PTHR37422:SF13">
    <property type="entry name" value="LIPOPOLYSACCHARIDE BIOSYNTHESIS PROTEIN PA4999-RELATED"/>
    <property type="match status" value="1"/>
</dbReference>
<protein>
    <recommendedName>
        <fullName evidence="6">O-antigen ligase-related domain-containing protein</fullName>
    </recommendedName>
</protein>
<evidence type="ECO:0000259" key="6">
    <source>
        <dbReference type="Pfam" id="PF04932"/>
    </source>
</evidence>
<dbReference type="AlphaFoldDB" id="A0A1F5RVK0"/>
<feature type="transmembrane region" description="Helical" evidence="5">
    <location>
        <begin position="12"/>
        <end position="29"/>
    </location>
</feature>
<evidence type="ECO:0000313" key="7">
    <source>
        <dbReference type="EMBL" id="OGF18352.1"/>
    </source>
</evidence>
<comment type="subcellular location">
    <subcellularLocation>
        <location evidence="1">Membrane</location>
        <topology evidence="1">Multi-pass membrane protein</topology>
    </subcellularLocation>
</comment>
<feature type="transmembrane region" description="Helical" evidence="5">
    <location>
        <begin position="268"/>
        <end position="284"/>
    </location>
</feature>
<dbReference type="InterPro" id="IPR051533">
    <property type="entry name" value="WaaL-like"/>
</dbReference>
<evidence type="ECO:0000256" key="4">
    <source>
        <dbReference type="ARBA" id="ARBA00023136"/>
    </source>
</evidence>
<feature type="transmembrane region" description="Helical" evidence="5">
    <location>
        <begin position="315"/>
        <end position="338"/>
    </location>
</feature>